<accession>A0A7W3QS72</accession>
<feature type="chain" id="PRO_5038426695" evidence="1">
    <location>
        <begin position="27"/>
        <end position="130"/>
    </location>
</feature>
<sequence length="130" mass="13908">MNHWKIAPALAAAGVALATLSAPAVASAETASAKTASVETVTAKAKHKKSAKCKTPRGKKINISWGDGNVTTTVYYNNHCKQTRGIKLQFVKQNGEIKNVCKNAKARKKDKLKYDNGMPNKVTILAGKCP</sequence>
<keyword evidence="1" id="KW-0732">Signal</keyword>
<proteinExistence type="predicted"/>
<dbReference type="EMBL" id="JACJIA010000025">
    <property type="protein sequence ID" value="MBA8957539.1"/>
    <property type="molecule type" value="Genomic_DNA"/>
</dbReference>
<comment type="caution">
    <text evidence="2">The sequence shown here is derived from an EMBL/GenBank/DDBJ whole genome shotgun (WGS) entry which is preliminary data.</text>
</comment>
<evidence type="ECO:0000313" key="2">
    <source>
        <dbReference type="EMBL" id="MBA8957539.1"/>
    </source>
</evidence>
<evidence type="ECO:0000256" key="1">
    <source>
        <dbReference type="SAM" id="SignalP"/>
    </source>
</evidence>
<gene>
    <name evidence="2" type="ORF">HNR61_009232</name>
</gene>
<feature type="signal peptide" evidence="1">
    <location>
        <begin position="1"/>
        <end position="26"/>
    </location>
</feature>
<dbReference type="Proteomes" id="UP000572680">
    <property type="component" value="Unassembled WGS sequence"/>
</dbReference>
<name>A0A7W3QS72_ACTNM</name>
<keyword evidence="3" id="KW-1185">Reference proteome</keyword>
<protein>
    <submittedName>
        <fullName evidence="2">Uncharacterized protein</fullName>
    </submittedName>
</protein>
<dbReference type="AlphaFoldDB" id="A0A7W3QS72"/>
<organism evidence="2 3">
    <name type="scientific">Actinomadura namibiensis</name>
    <dbReference type="NCBI Taxonomy" id="182080"/>
    <lineage>
        <taxon>Bacteria</taxon>
        <taxon>Bacillati</taxon>
        <taxon>Actinomycetota</taxon>
        <taxon>Actinomycetes</taxon>
        <taxon>Streptosporangiales</taxon>
        <taxon>Thermomonosporaceae</taxon>
        <taxon>Actinomadura</taxon>
    </lineage>
</organism>
<dbReference type="RefSeq" id="WP_182849348.1">
    <property type="nucleotide sequence ID" value="NZ_BAAALP010000061.1"/>
</dbReference>
<reference evidence="2 3" key="1">
    <citation type="submission" date="2020-08" db="EMBL/GenBank/DDBJ databases">
        <title>Genomic Encyclopedia of Type Strains, Phase IV (KMG-IV): sequencing the most valuable type-strain genomes for metagenomic binning, comparative biology and taxonomic classification.</title>
        <authorList>
            <person name="Goeker M."/>
        </authorList>
    </citation>
    <scope>NUCLEOTIDE SEQUENCE [LARGE SCALE GENOMIC DNA]</scope>
    <source>
        <strain evidence="2 3">DSM 44197</strain>
    </source>
</reference>
<evidence type="ECO:0000313" key="3">
    <source>
        <dbReference type="Proteomes" id="UP000572680"/>
    </source>
</evidence>